<comment type="caution">
    <text evidence="2">The sequence shown here is derived from an EMBL/GenBank/DDBJ whole genome shotgun (WGS) entry which is preliminary data.</text>
</comment>
<feature type="transmembrane region" description="Helical" evidence="1">
    <location>
        <begin position="233"/>
        <end position="263"/>
    </location>
</feature>
<accession>A0A165LV00</accession>
<gene>
    <name evidence="2" type="ORF">A3K90_06650</name>
</gene>
<reference evidence="2 3" key="1">
    <citation type="submission" date="2016-03" db="EMBL/GenBank/DDBJ databases">
        <title>Speciation and ecological success in dimly lit waters: horizontal gene transfer in a green sulfur bacteria bloom unveiled by metagenomic assembly.</title>
        <authorList>
            <person name="Llorens-Mares T."/>
            <person name="Liu Z."/>
            <person name="Allen L.Z."/>
            <person name="Rusch D.B."/>
            <person name="Craig M.T."/>
            <person name="Dupont C.L."/>
            <person name="Bryant D.A."/>
            <person name="Casamayor E.O."/>
        </authorList>
    </citation>
    <scope>NUCLEOTIDE SEQUENCE [LARGE SCALE GENOMIC DNA]</scope>
    <source>
        <strain evidence="2">CIII</strain>
    </source>
</reference>
<sequence length="478" mass="54239">MGNPGANILVPLAFFLWPGVVILLYKKLDKRLVPVIAYVAGWMFLPCAEYDIFMLKNTKSTVIGYSLLAATWLFDKEKLFSYRFRSIDIPIVLWCTTPFFSSLANGLGIYDGLASTLYTTIKWGIPYFFGRVYFNESDILKTLAITIFIGGLVYIPFSWFELIMSPQLHRLTYGFHQHDFLQTLREDGGYRPMVYMNHGLMTSMWMMLASLLGMWLYITKVLPKKIFFLPSSLLLALLIGTFLMYQSMGAIFYFAMSLLILYIGIKWKNAVLVIVLLVTPYIYIFSRSTGSWDGTNLTNYIAEKISPARAQSLQFRFDNETILIDKALQGSFFGWGGYGRARVFTDSGKDLSTTDGLWVITLGNQGSYGLLWLLFAVQLPTIFFISRKKPVQWESPAYAAPAAMAVFIAFTMVDNLLNAMVNPIYLVFAGGLHGLLLNKTDLSLESSEETELDLFREFDKLTSRFLSDPGNSQSKFIN</sequence>
<evidence type="ECO:0000313" key="2">
    <source>
        <dbReference type="EMBL" id="KZK74463.1"/>
    </source>
</evidence>
<feature type="transmembrane region" description="Helical" evidence="1">
    <location>
        <begin position="32"/>
        <end position="52"/>
    </location>
</feature>
<keyword evidence="1" id="KW-1133">Transmembrane helix</keyword>
<name>A0A165LV00_PELLU</name>
<organism evidence="2 3">
    <name type="scientific">Pelodictyon luteolum</name>
    <dbReference type="NCBI Taxonomy" id="1100"/>
    <lineage>
        <taxon>Bacteria</taxon>
        <taxon>Pseudomonadati</taxon>
        <taxon>Chlorobiota</taxon>
        <taxon>Chlorobiia</taxon>
        <taxon>Chlorobiales</taxon>
        <taxon>Chlorobiaceae</taxon>
        <taxon>Chlorobium/Pelodictyon group</taxon>
        <taxon>Pelodictyon</taxon>
    </lineage>
</organism>
<feature type="transmembrane region" description="Helical" evidence="1">
    <location>
        <begin position="270"/>
        <end position="286"/>
    </location>
</feature>
<feature type="transmembrane region" description="Helical" evidence="1">
    <location>
        <begin position="6"/>
        <end position="25"/>
    </location>
</feature>
<feature type="transmembrane region" description="Helical" evidence="1">
    <location>
        <begin position="139"/>
        <end position="160"/>
    </location>
</feature>
<evidence type="ECO:0000256" key="1">
    <source>
        <dbReference type="SAM" id="Phobius"/>
    </source>
</evidence>
<evidence type="ECO:0008006" key="4">
    <source>
        <dbReference type="Google" id="ProtNLM"/>
    </source>
</evidence>
<feature type="transmembrane region" description="Helical" evidence="1">
    <location>
        <begin position="397"/>
        <end position="413"/>
    </location>
</feature>
<keyword evidence="1" id="KW-0812">Transmembrane</keyword>
<dbReference type="RefSeq" id="WP_303681394.1">
    <property type="nucleotide sequence ID" value="NZ_LVWG01000025.1"/>
</dbReference>
<evidence type="ECO:0000313" key="3">
    <source>
        <dbReference type="Proteomes" id="UP000076481"/>
    </source>
</evidence>
<feature type="transmembrane region" description="Helical" evidence="1">
    <location>
        <begin position="200"/>
        <end position="218"/>
    </location>
</feature>
<dbReference type="EMBL" id="LVWG01000025">
    <property type="protein sequence ID" value="KZK74463.1"/>
    <property type="molecule type" value="Genomic_DNA"/>
</dbReference>
<dbReference type="AlphaFoldDB" id="A0A165LV00"/>
<dbReference type="Proteomes" id="UP000076481">
    <property type="component" value="Unassembled WGS sequence"/>
</dbReference>
<protein>
    <recommendedName>
        <fullName evidence="4">O-antigen polymerase</fullName>
    </recommendedName>
</protein>
<keyword evidence="1" id="KW-0472">Membrane</keyword>
<feature type="transmembrane region" description="Helical" evidence="1">
    <location>
        <begin position="367"/>
        <end position="385"/>
    </location>
</feature>
<proteinExistence type="predicted"/>